<dbReference type="PANTHER" id="PTHR40115">
    <property type="entry name" value="INNER MEMBRANE PROTEIN WITH PEPSY TM HELIX"/>
    <property type="match status" value="1"/>
</dbReference>
<proteinExistence type="predicted"/>
<evidence type="ECO:0000313" key="2">
    <source>
        <dbReference type="EMBL" id="RFP81109.1"/>
    </source>
</evidence>
<dbReference type="InterPro" id="IPR032307">
    <property type="entry name" value="PepSY_TM-like_2"/>
</dbReference>
<evidence type="ECO:0008006" key="4">
    <source>
        <dbReference type="Google" id="ProtNLM"/>
    </source>
</evidence>
<evidence type="ECO:0000256" key="1">
    <source>
        <dbReference type="SAM" id="Phobius"/>
    </source>
</evidence>
<feature type="transmembrane region" description="Helical" evidence="1">
    <location>
        <begin position="170"/>
        <end position="189"/>
    </location>
</feature>
<comment type="caution">
    <text evidence="2">The sequence shown here is derived from an EMBL/GenBank/DDBJ whole genome shotgun (WGS) entry which is preliminary data.</text>
</comment>
<accession>A0A372EN72</accession>
<organism evidence="2 3">
    <name type="scientific">Hydrogenophaga borbori</name>
    <dbReference type="NCBI Taxonomy" id="2294117"/>
    <lineage>
        <taxon>Bacteria</taxon>
        <taxon>Pseudomonadati</taxon>
        <taxon>Pseudomonadota</taxon>
        <taxon>Betaproteobacteria</taxon>
        <taxon>Burkholderiales</taxon>
        <taxon>Comamonadaceae</taxon>
        <taxon>Hydrogenophaga</taxon>
    </lineage>
</organism>
<keyword evidence="1" id="KW-0472">Membrane</keyword>
<feature type="transmembrane region" description="Helical" evidence="1">
    <location>
        <begin position="31"/>
        <end position="53"/>
    </location>
</feature>
<reference evidence="2 3" key="1">
    <citation type="submission" date="2018-08" db="EMBL/GenBank/DDBJ databases">
        <title>Hydrogenophaga sp. LA-38 isolated from sludge.</title>
        <authorList>
            <person name="Im W.-T."/>
        </authorList>
    </citation>
    <scope>NUCLEOTIDE SEQUENCE [LARGE SCALE GENOMIC DNA]</scope>
    <source>
        <strain evidence="2 3">LA-38</strain>
    </source>
</reference>
<sequence length="220" mass="24208">MNTRSITSAQPPSAAPAASSRAYWLKTLHQWHWISSALCLIGMLLFAFTGITLNHAADIPSTPVVQNKVLELPEDLRAALAVKDDEPGNAALPPAVHAWLSAALDLSLPASEAEWSPEDIYLSLPRPGGDAWLRIERETGGVEYERTDRGWISYLNDLHKGRHTGLAWKWFLDIFSLACLVFAITGLFILKFHAAARPTTWPMVGAGLVIPLLLVILFIH</sequence>
<protein>
    <recommendedName>
        <fullName evidence="4">Peptidase</fullName>
    </recommendedName>
</protein>
<dbReference type="PANTHER" id="PTHR40115:SF1">
    <property type="entry name" value="INNER MEMBRANE PROTEIN WITH PEPSY TM HELIX"/>
    <property type="match status" value="1"/>
</dbReference>
<feature type="transmembrane region" description="Helical" evidence="1">
    <location>
        <begin position="201"/>
        <end position="219"/>
    </location>
</feature>
<dbReference type="EMBL" id="QVLS01000002">
    <property type="protein sequence ID" value="RFP81109.1"/>
    <property type="molecule type" value="Genomic_DNA"/>
</dbReference>
<keyword evidence="1" id="KW-0812">Transmembrane</keyword>
<keyword evidence="1" id="KW-1133">Transmembrane helix</keyword>
<evidence type="ECO:0000313" key="3">
    <source>
        <dbReference type="Proteomes" id="UP000261931"/>
    </source>
</evidence>
<name>A0A372EN72_9BURK</name>
<dbReference type="Pfam" id="PF16357">
    <property type="entry name" value="PepSY_TM_like_2"/>
    <property type="match status" value="1"/>
</dbReference>
<dbReference type="AlphaFoldDB" id="A0A372EN72"/>
<gene>
    <name evidence="2" type="ORF">DY262_04865</name>
</gene>
<keyword evidence="3" id="KW-1185">Reference proteome</keyword>
<dbReference type="RefSeq" id="WP_116957838.1">
    <property type="nucleotide sequence ID" value="NZ_QVLS01000002.1"/>
</dbReference>
<dbReference type="Proteomes" id="UP000261931">
    <property type="component" value="Unassembled WGS sequence"/>
</dbReference>